<sequence length="190" mass="21018">MKLEKILPFASRLLKDSLTHGDIAVDGTVGNGFDTVYLADLVGEEGHVYGFDIQQAAIDQTKKKLTTDQVTERCTLFTAGHEQVTYRIPEKHHGQIKAAIFNLGYLPGGDKSIVTHFETTISSVEQLLDIMAPGGMIVLVIYHGHPGGAEERDHLLEYAAALSQHRAHVLQYQFINQVNEPPFILAIEKI</sequence>
<evidence type="ECO:0000313" key="2">
    <source>
        <dbReference type="Proteomes" id="UP000595254"/>
    </source>
</evidence>
<dbReference type="InterPro" id="IPR029063">
    <property type="entry name" value="SAM-dependent_MTases_sf"/>
</dbReference>
<proteinExistence type="predicted"/>
<evidence type="ECO:0000313" key="1">
    <source>
        <dbReference type="EMBL" id="QQS99468.1"/>
    </source>
</evidence>
<reference evidence="1 2" key="1">
    <citation type="submission" date="2021-01" db="EMBL/GenBank/DDBJ databases">
        <title>FDA dAtabase for Regulatory Grade micrObial Sequences (FDA-ARGOS): Supporting development and validation of Infectious Disease Dx tests.</title>
        <authorList>
            <person name="Nelson B."/>
            <person name="Plummer A."/>
            <person name="Tallon L."/>
            <person name="Sadzewicz L."/>
            <person name="Zhao X."/>
            <person name="Boylan J."/>
            <person name="Ott S."/>
            <person name="Bowen H."/>
            <person name="Vavikolanu K."/>
            <person name="Mehta A."/>
            <person name="Aluvathingal J."/>
            <person name="Nadendla S."/>
            <person name="Myers T."/>
            <person name="Yan Y."/>
            <person name="Sichtig H."/>
        </authorList>
    </citation>
    <scope>NUCLEOTIDE SEQUENCE [LARGE SCALE GENOMIC DNA]</scope>
    <source>
        <strain evidence="1 2">FDAARGOS_1161</strain>
    </source>
</reference>
<dbReference type="Pfam" id="PF06962">
    <property type="entry name" value="rRNA_methylase"/>
    <property type="match status" value="1"/>
</dbReference>
<dbReference type="RefSeq" id="WP_040374164.1">
    <property type="nucleotide sequence ID" value="NZ_CP068053.1"/>
</dbReference>
<dbReference type="GO" id="GO:0032259">
    <property type="term" value="P:methylation"/>
    <property type="evidence" value="ECO:0007669"/>
    <property type="project" value="UniProtKB-KW"/>
</dbReference>
<dbReference type="SUPFAM" id="SSF53335">
    <property type="entry name" value="S-adenosyl-L-methionine-dependent methyltransferases"/>
    <property type="match status" value="1"/>
</dbReference>
<dbReference type="PANTHER" id="PTHR35276:SF1">
    <property type="entry name" value="TRNA (MNM(5)S(2)U34)-METHYLTRANSFERASE, CHLOROPLASTIC"/>
    <property type="match status" value="1"/>
</dbReference>
<dbReference type="Proteomes" id="UP000595254">
    <property type="component" value="Chromosome"/>
</dbReference>
<dbReference type="PANTHER" id="PTHR35276">
    <property type="entry name" value="S-ADENOSYL-L-METHIONINE-DEPENDENT METHYLTRANSFERASES SUPERFAMILY PROTEIN"/>
    <property type="match status" value="1"/>
</dbReference>
<keyword evidence="2" id="KW-1185">Reference proteome</keyword>
<dbReference type="EMBL" id="CP068053">
    <property type="protein sequence ID" value="QQS99468.1"/>
    <property type="molecule type" value="Genomic_DNA"/>
</dbReference>
<dbReference type="InterPro" id="IPR010719">
    <property type="entry name" value="MnmM_MeTrfase"/>
</dbReference>
<dbReference type="GO" id="GO:0008168">
    <property type="term" value="F:methyltransferase activity"/>
    <property type="evidence" value="ECO:0007669"/>
    <property type="project" value="UniProtKB-KW"/>
</dbReference>
<dbReference type="Gene3D" id="3.40.50.150">
    <property type="entry name" value="Vaccinia Virus protein VP39"/>
    <property type="match status" value="1"/>
</dbReference>
<dbReference type="AlphaFoldDB" id="A0A974RZI4"/>
<gene>
    <name evidence="1" type="ORF">I6J18_17960</name>
</gene>
<organism evidence="1 2">
    <name type="scientific">Peribacillus psychrosaccharolyticus</name>
    <name type="common">Bacillus psychrosaccharolyticus</name>
    <dbReference type="NCBI Taxonomy" id="1407"/>
    <lineage>
        <taxon>Bacteria</taxon>
        <taxon>Bacillati</taxon>
        <taxon>Bacillota</taxon>
        <taxon>Bacilli</taxon>
        <taxon>Bacillales</taxon>
        <taxon>Bacillaceae</taxon>
        <taxon>Peribacillus</taxon>
    </lineage>
</organism>
<name>A0A974RZI4_PERPY</name>
<keyword evidence="1" id="KW-0808">Transferase</keyword>
<protein>
    <submittedName>
        <fullName evidence="1">Class I SAM-dependent methyltransferase</fullName>
    </submittedName>
</protein>
<keyword evidence="1" id="KW-0489">Methyltransferase</keyword>
<dbReference type="KEGG" id="ppsr:I6J18_17960"/>
<accession>A0A974RZI4</accession>